<evidence type="ECO:0000256" key="1">
    <source>
        <dbReference type="SAM" id="MobiDB-lite"/>
    </source>
</evidence>
<keyword evidence="2" id="KW-1133">Transmembrane helix</keyword>
<sequence>MLAPLMALLLVPMASEAEAALGDEWAAIKKTLGNAYKAETTEESLKLLADARGIYMSEFAGAARTHDPATHEVIMECYDKAKQNYQDGDNKQAKLWIQCQEKSIYTLGMVMMEDAVSKNNSAAYIDWVDIVKTKFKVADKDAGSLALLTAIENDPSKLKLYSGVVRDNMLDIFELKTVEELEEALIKYNEDDTYGAKKYAYEGLYYYRTLDPYVVDSIGQGKADQLYGLMEKAMAISDSANDGVSIADLKVQMKDTKKEVEKIVMKHNGIAGTPEALALAGISDRLHLVKVEYVDAIDGTGAIINDMEYAETVAFAHGAVEIADENAEVLKALGASDFEKLQSQLSSIASDVDNFVKISTVLKQADEATLTVKNLQANAGEGGANLGGYFETIDRLLITAQAAYANGDADLAHELVGTAYLDNYEFLEAPIGEVDNKLMKTIEDDMRENLRNMITSGSSYNDVESHILMINNDLKTAQAAIASGPAPKAAAAAPAPTPAPTPAPAPAAQETQQISLEEGGGCLIATAAFGSEMAPQVQFLREIRDNTVMNTQSGTAFMTGFNQVYYSFSPAVADLERENPVFKEAVKVTLTPMLTSLTLLNYVEVDTEEEMLGYGISLILLNIGMYFVAPAAAIVAIKKRFF</sequence>
<evidence type="ECO:0000313" key="3">
    <source>
        <dbReference type="EMBL" id="AJA92768.1"/>
    </source>
</evidence>
<feature type="transmembrane region" description="Helical" evidence="2">
    <location>
        <begin position="611"/>
        <end position="637"/>
    </location>
</feature>
<evidence type="ECO:0000256" key="2">
    <source>
        <dbReference type="SAM" id="Phobius"/>
    </source>
</evidence>
<organism evidence="3 4">
    <name type="scientific">Candidatus Nitrosopelagicus brevis</name>
    <dbReference type="NCBI Taxonomy" id="1410606"/>
    <lineage>
        <taxon>Archaea</taxon>
        <taxon>Nitrososphaerota</taxon>
    </lineage>
</organism>
<dbReference type="NCBIfam" id="NF041770">
    <property type="entry name" value="CFI_box_CTERM"/>
    <property type="match status" value="1"/>
</dbReference>
<dbReference type="InterPro" id="IPR049886">
    <property type="entry name" value="CFI_box_CTERM_dom"/>
</dbReference>
<feature type="region of interest" description="Disordered" evidence="1">
    <location>
        <begin position="488"/>
        <end position="511"/>
    </location>
</feature>
<feature type="compositionally biased region" description="Pro residues" evidence="1">
    <location>
        <begin position="495"/>
        <end position="505"/>
    </location>
</feature>
<evidence type="ECO:0000313" key="4">
    <source>
        <dbReference type="Proteomes" id="UP000030944"/>
    </source>
</evidence>
<name>A0A0A7V1L5_9ARCH</name>
<dbReference type="HOGENOM" id="CLU_426199_0_0_2"/>
<keyword evidence="2" id="KW-0812">Transmembrane</keyword>
<accession>A0A0A7V1L5</accession>
<dbReference type="AlphaFoldDB" id="A0A0A7V1L5"/>
<dbReference type="STRING" id="1410606.T478_0572"/>
<protein>
    <submittedName>
        <fullName evidence="3">Uncharacterized protein</fullName>
    </submittedName>
</protein>
<reference evidence="3 4" key="1">
    <citation type="journal article" date="2015" name="Proc. Natl. Acad. Sci. U.S.A.">
        <title>Genomic and proteomic characterization of "Candidatus Nitrosopelagicus brevis": An ammonia-oxidizing archaeon from the open ocean.</title>
        <authorList>
            <person name="Santoro A.E."/>
            <person name="Dupont C.L."/>
            <person name="Richter R.A."/>
            <person name="Craig M.T."/>
            <person name="Carini P."/>
            <person name="McIlvin M.R."/>
            <person name="Yang Y."/>
            <person name="Orsi W.D."/>
            <person name="Moran D.M."/>
            <person name="Saito M.A."/>
        </authorList>
    </citation>
    <scope>NUCLEOTIDE SEQUENCE [LARGE SCALE GENOMIC DNA]</scope>
    <source>
        <strain evidence="4">V2</strain>
    </source>
</reference>
<gene>
    <name evidence="3" type="ORF">T478_0572</name>
</gene>
<keyword evidence="2" id="KW-0472">Membrane</keyword>
<dbReference type="EMBL" id="CP007026">
    <property type="protein sequence ID" value="AJA92768.1"/>
    <property type="molecule type" value="Genomic_DNA"/>
</dbReference>
<dbReference type="KEGG" id="nbv:T478_0572"/>
<dbReference type="Proteomes" id="UP000030944">
    <property type="component" value="Chromosome"/>
</dbReference>
<proteinExistence type="predicted"/>